<evidence type="ECO:0000259" key="7">
    <source>
        <dbReference type="Pfam" id="PF01602"/>
    </source>
</evidence>
<dbReference type="GO" id="GO:0006886">
    <property type="term" value="P:intracellular protein transport"/>
    <property type="evidence" value="ECO:0007669"/>
    <property type="project" value="InterPro"/>
</dbReference>
<dbReference type="PANTHER" id="PTHR11134">
    <property type="entry name" value="ADAPTOR COMPLEX SUBUNIT BETA FAMILY MEMBER"/>
    <property type="match status" value="1"/>
</dbReference>
<dbReference type="InterPro" id="IPR002553">
    <property type="entry name" value="Clathrin/coatomer_adapt-like_N"/>
</dbReference>
<keyword evidence="9" id="KW-1185">Reference proteome</keyword>
<dbReference type="OrthoDB" id="10254310at2759"/>
<evidence type="ECO:0000256" key="2">
    <source>
        <dbReference type="ARBA" id="ARBA00006613"/>
    </source>
</evidence>
<accession>G0R4S6</accession>
<dbReference type="Pfam" id="PF01602">
    <property type="entry name" value="Adaptin_N"/>
    <property type="match status" value="1"/>
</dbReference>
<comment type="similarity">
    <text evidence="2 6">Belongs to the adaptor complexes large subunit family.</text>
</comment>
<dbReference type="GO" id="GO:0016192">
    <property type="term" value="P:vesicle-mediated transport"/>
    <property type="evidence" value="ECO:0007669"/>
    <property type="project" value="InterPro"/>
</dbReference>
<dbReference type="PIRSF" id="PIRSF002291">
    <property type="entry name" value="AP_complex_beta"/>
    <property type="match status" value="1"/>
</dbReference>
<dbReference type="AlphaFoldDB" id="G0R4S6"/>
<comment type="subcellular location">
    <subcellularLocation>
        <location evidence="1">Endomembrane system</location>
    </subcellularLocation>
</comment>
<reference evidence="8 9" key="1">
    <citation type="submission" date="2011-07" db="EMBL/GenBank/DDBJ databases">
        <authorList>
            <person name="Coyne R."/>
            <person name="Brami D."/>
            <person name="Johnson J."/>
            <person name="Hostetler J."/>
            <person name="Hannick L."/>
            <person name="Clark T."/>
            <person name="Cassidy-Hanley D."/>
            <person name="Inman J."/>
        </authorList>
    </citation>
    <scope>NUCLEOTIDE SEQUENCE [LARGE SCALE GENOMIC DNA]</scope>
    <source>
        <strain evidence="8 9">G5</strain>
    </source>
</reference>
<dbReference type="STRING" id="857967.G0R4S6"/>
<evidence type="ECO:0000256" key="5">
    <source>
        <dbReference type="ARBA" id="ARBA00023136"/>
    </source>
</evidence>
<sequence>MSYFNNEGGKGELYDLEYELKSNDFQVKLNAIKKVIANMTVGKDVSALFQPVIKCLEYPDIKLKKLVYLYIINYSREKPDDAIMVINLFRKDMDNKANPLLRALAVRTIGCLRVHKLNEYLVVPLKNSLNDQEPYVRKTAALCVPKVYEVSPQIVEQAGLIDMMQCLLQKESNGLVLANLLISLQEISFLKKQQLVMITSENLIKILLALNECVEWGQILILDQLVDFKATEEEAEKIIERVLPRLNHINPAVVLSAIKVIVKFLDQIDNIQIVNGIQKKLTPPLISLLTWDKPEVKYIILKVIIHILQKRPLILENQLKSFFCFYNEPYYVKNEKLSILVKICNEQNLDILLNELQCYVTEPDTEFVKRSIIAIGNIAIKFNKACNKAFQIIIDIIKNILLSTNKSAGSEYIQEILITLQKVFRKHRVINNQNKNDMELITKIIPQAFDQSAKAAAAWILGEYAEYIPNSLQILEKMTGNFLQEQRKVQLDLLSTAVKIFVKYPNECKDLIIHVLQVAAEETDNSDVRDRAYMYWRMLSQNPQKTKDTVLCSKPKIEENKIIKDVDFLQKMIHTIPCVSSILQKDPEQLFKHEIIIDRKIKTKNLIIIMIYNVDNQNIQQITQAQPQFNQEFDMFGDPIIKNETFSQIFTEIPTEEVLKFDQKGTSGQSGLRILANFSRENDDIYINIILLLFVQNYW</sequence>
<dbReference type="RefSeq" id="XP_004024949.1">
    <property type="nucleotide sequence ID" value="XM_004024902.1"/>
</dbReference>
<dbReference type="InParanoid" id="G0R4S6"/>
<dbReference type="InterPro" id="IPR011989">
    <property type="entry name" value="ARM-like"/>
</dbReference>
<evidence type="ECO:0000256" key="6">
    <source>
        <dbReference type="PIRNR" id="PIRNR002291"/>
    </source>
</evidence>
<dbReference type="InterPro" id="IPR016024">
    <property type="entry name" value="ARM-type_fold"/>
</dbReference>
<dbReference type="SUPFAM" id="SSF48371">
    <property type="entry name" value="ARM repeat"/>
    <property type="match status" value="1"/>
</dbReference>
<protein>
    <recommendedName>
        <fullName evidence="6">AP complex subunit beta</fullName>
    </recommendedName>
</protein>
<dbReference type="InterPro" id="IPR016342">
    <property type="entry name" value="AP_complex_bsu_1_2_4"/>
</dbReference>
<evidence type="ECO:0000256" key="1">
    <source>
        <dbReference type="ARBA" id="ARBA00004308"/>
    </source>
</evidence>
<evidence type="ECO:0000256" key="4">
    <source>
        <dbReference type="ARBA" id="ARBA00022927"/>
    </source>
</evidence>
<dbReference type="GO" id="GO:0030276">
    <property type="term" value="F:clathrin binding"/>
    <property type="evidence" value="ECO:0007669"/>
    <property type="project" value="InterPro"/>
</dbReference>
<name>G0R4S6_ICHMU</name>
<keyword evidence="5 6" id="KW-0472">Membrane</keyword>
<dbReference type="GO" id="GO:0030117">
    <property type="term" value="C:membrane coat"/>
    <property type="evidence" value="ECO:0007669"/>
    <property type="project" value="InterPro"/>
</dbReference>
<dbReference type="eggNOG" id="KOG1061">
    <property type="taxonomic scope" value="Eukaryota"/>
</dbReference>
<dbReference type="Gene3D" id="1.25.10.10">
    <property type="entry name" value="Leucine-rich Repeat Variant"/>
    <property type="match status" value="1"/>
</dbReference>
<evidence type="ECO:0000256" key="3">
    <source>
        <dbReference type="ARBA" id="ARBA00022448"/>
    </source>
</evidence>
<feature type="domain" description="Clathrin/coatomer adaptor adaptin-like N-terminal" evidence="7">
    <location>
        <begin position="15"/>
        <end position="541"/>
    </location>
</feature>
<organism evidence="8 9">
    <name type="scientific">Ichthyophthirius multifiliis</name>
    <name type="common">White spot disease agent</name>
    <name type="synonym">Ich</name>
    <dbReference type="NCBI Taxonomy" id="5932"/>
    <lineage>
        <taxon>Eukaryota</taxon>
        <taxon>Sar</taxon>
        <taxon>Alveolata</taxon>
        <taxon>Ciliophora</taxon>
        <taxon>Intramacronucleata</taxon>
        <taxon>Oligohymenophorea</taxon>
        <taxon>Hymenostomatida</taxon>
        <taxon>Ophryoglenina</taxon>
        <taxon>Ichthyophthirius</taxon>
    </lineage>
</organism>
<dbReference type="InterPro" id="IPR026739">
    <property type="entry name" value="AP_beta"/>
</dbReference>
<proteinExistence type="inferred from homology"/>
<keyword evidence="3 6" id="KW-0813">Transport</keyword>
<dbReference type="Proteomes" id="UP000008983">
    <property type="component" value="Unassembled WGS sequence"/>
</dbReference>
<keyword evidence="4 6" id="KW-0653">Protein transport</keyword>
<evidence type="ECO:0000313" key="8">
    <source>
        <dbReference type="EMBL" id="EGR27514.1"/>
    </source>
</evidence>
<dbReference type="GeneID" id="14903588"/>
<dbReference type="OMA" id="CFNSGTF"/>
<evidence type="ECO:0000313" key="9">
    <source>
        <dbReference type="Proteomes" id="UP000008983"/>
    </source>
</evidence>
<dbReference type="EMBL" id="GL984355">
    <property type="protein sequence ID" value="EGR27514.1"/>
    <property type="molecule type" value="Genomic_DNA"/>
</dbReference>
<gene>
    <name evidence="8" type="ORF">IMG5_194630</name>
</gene>
<dbReference type="GO" id="GO:0012505">
    <property type="term" value="C:endomembrane system"/>
    <property type="evidence" value="ECO:0007669"/>
    <property type="project" value="UniProtKB-SubCell"/>
</dbReference>